<evidence type="ECO:0000313" key="3">
    <source>
        <dbReference type="Proteomes" id="UP000087171"/>
    </source>
</evidence>
<dbReference type="Pfam" id="PF03760">
    <property type="entry name" value="LEA_1"/>
    <property type="match status" value="1"/>
</dbReference>
<feature type="compositionally biased region" description="Basic and acidic residues" evidence="2">
    <location>
        <begin position="25"/>
        <end position="74"/>
    </location>
</feature>
<organism evidence="3 4">
    <name type="scientific">Cicer arietinum</name>
    <name type="common">Chickpea</name>
    <name type="synonym">Garbanzo</name>
    <dbReference type="NCBI Taxonomy" id="3827"/>
    <lineage>
        <taxon>Eukaryota</taxon>
        <taxon>Viridiplantae</taxon>
        <taxon>Streptophyta</taxon>
        <taxon>Embryophyta</taxon>
        <taxon>Tracheophyta</taxon>
        <taxon>Spermatophyta</taxon>
        <taxon>Magnoliopsida</taxon>
        <taxon>eudicotyledons</taxon>
        <taxon>Gunneridae</taxon>
        <taxon>Pentapetalae</taxon>
        <taxon>rosids</taxon>
        <taxon>fabids</taxon>
        <taxon>Fabales</taxon>
        <taxon>Fabaceae</taxon>
        <taxon>Papilionoideae</taxon>
        <taxon>50 kb inversion clade</taxon>
        <taxon>NPAAA clade</taxon>
        <taxon>Hologalegina</taxon>
        <taxon>IRL clade</taxon>
        <taxon>Cicereae</taxon>
        <taxon>Cicer</taxon>
    </lineage>
</organism>
<dbReference type="PANTHER" id="PTHR33493:SF30">
    <property type="entry name" value="LATE EMBRYOGENESIS ABUNDANT PROTEIN"/>
    <property type="match status" value="1"/>
</dbReference>
<accession>A0A1S2Y1K8</accession>
<evidence type="ECO:0000256" key="1">
    <source>
        <dbReference type="ARBA" id="ARBA00010975"/>
    </source>
</evidence>
<gene>
    <name evidence="4" type="primary">LOC101489739</name>
</gene>
<comment type="similarity">
    <text evidence="1">Belongs to the LEA type 1 family.</text>
</comment>
<keyword evidence="3" id="KW-1185">Reference proteome</keyword>
<dbReference type="KEGG" id="cam:101489739"/>
<dbReference type="Proteomes" id="UP000087171">
    <property type="component" value="Chromosome Ca4"/>
</dbReference>
<name>A0A1S2Y1K8_CICAR</name>
<dbReference type="InterPro" id="IPR005513">
    <property type="entry name" value="LEA_1"/>
</dbReference>
<proteinExistence type="inferred from homology"/>
<protein>
    <submittedName>
        <fullName evidence="4">11 kDa late embryogenesis abundant protein-like</fullName>
    </submittedName>
</protein>
<feature type="region of interest" description="Disordered" evidence="2">
    <location>
        <begin position="21"/>
        <end position="75"/>
    </location>
</feature>
<dbReference type="eggNOG" id="ENOG502S22N">
    <property type="taxonomic scope" value="Eukaryota"/>
</dbReference>
<dbReference type="GeneID" id="101489739"/>
<dbReference type="PaxDb" id="3827-XP_004497898.1"/>
<dbReference type="PANTHER" id="PTHR33493">
    <property type="entry name" value="LATE EMBRYOGENESIS ABUNDANT PROTEIN 6-RELATED"/>
    <property type="match status" value="1"/>
</dbReference>
<evidence type="ECO:0000256" key="2">
    <source>
        <dbReference type="SAM" id="MobiDB-lite"/>
    </source>
</evidence>
<dbReference type="OrthoDB" id="758082at2759"/>
<evidence type="ECO:0000313" key="4">
    <source>
        <dbReference type="RefSeq" id="XP_004497898.1"/>
    </source>
</evidence>
<dbReference type="GO" id="GO:0009793">
    <property type="term" value="P:embryo development ending in seed dormancy"/>
    <property type="evidence" value="ECO:0007669"/>
    <property type="project" value="InterPro"/>
</dbReference>
<reference evidence="3" key="1">
    <citation type="journal article" date="2013" name="Nat. Biotechnol.">
        <title>Draft genome sequence of chickpea (Cicer arietinum) provides a resource for trait improvement.</title>
        <authorList>
            <person name="Varshney R.K."/>
            <person name="Song C."/>
            <person name="Saxena R.K."/>
            <person name="Azam S."/>
            <person name="Yu S."/>
            <person name="Sharpe A.G."/>
            <person name="Cannon S."/>
            <person name="Baek J."/>
            <person name="Rosen B.D."/>
            <person name="Tar'an B."/>
            <person name="Millan T."/>
            <person name="Zhang X."/>
            <person name="Ramsay L.D."/>
            <person name="Iwata A."/>
            <person name="Wang Y."/>
            <person name="Nelson W."/>
            <person name="Farmer A.D."/>
            <person name="Gaur P.M."/>
            <person name="Soderlund C."/>
            <person name="Penmetsa R.V."/>
            <person name="Xu C."/>
            <person name="Bharti A.K."/>
            <person name="He W."/>
            <person name="Winter P."/>
            <person name="Zhao S."/>
            <person name="Hane J.K."/>
            <person name="Carrasquilla-Garcia N."/>
            <person name="Condie J.A."/>
            <person name="Upadhyaya H.D."/>
            <person name="Luo M.C."/>
            <person name="Thudi M."/>
            <person name="Gowda C.L."/>
            <person name="Singh N.P."/>
            <person name="Lichtenzveig J."/>
            <person name="Gali K.K."/>
            <person name="Rubio J."/>
            <person name="Nadarajan N."/>
            <person name="Dolezel J."/>
            <person name="Bansal K.C."/>
            <person name="Xu X."/>
            <person name="Edwards D."/>
            <person name="Zhang G."/>
            <person name="Kahl G."/>
            <person name="Gil J."/>
            <person name="Singh K.B."/>
            <person name="Datta S.K."/>
            <person name="Jackson S.A."/>
            <person name="Wang J."/>
            <person name="Cook D.R."/>
        </authorList>
    </citation>
    <scope>NUCLEOTIDE SEQUENCE [LARGE SCALE GENOMIC DNA]</scope>
    <source>
        <strain evidence="3">cv. CDC Frontier</strain>
    </source>
</reference>
<dbReference type="AlphaFoldDB" id="A0A1S2Y1K8"/>
<reference evidence="4" key="2">
    <citation type="submission" date="2025-08" db="UniProtKB">
        <authorList>
            <consortium name="RefSeq"/>
        </authorList>
    </citation>
    <scope>IDENTIFICATION</scope>
    <source>
        <tissue evidence="4">Etiolated seedlings</tissue>
    </source>
</reference>
<sequence>MQAAKKAVETIKETAANIGASAKSGLEKTKATVQEKSERMSARDPMQKQMATEKKEERINHAEMGKQEAREHNAATKMSANAGHVTGGQQYTASGPATETAAAGYSTSGTYGSGQQLATDHNMSTMPAHGHGIGYGLGREKDMLGSHPIETNTGMDTTAAHNIHAGETVPGSGPHHY</sequence>
<dbReference type="STRING" id="3827.A0A1S2Y1K8"/>
<dbReference type="RefSeq" id="XP_004497898.1">
    <property type="nucleotide sequence ID" value="XM_004497841.3"/>
</dbReference>